<dbReference type="InterPro" id="IPR004045">
    <property type="entry name" value="Glutathione_S-Trfase_N"/>
</dbReference>
<dbReference type="InterPro" id="IPR036249">
    <property type="entry name" value="Thioredoxin-like_sf"/>
</dbReference>
<comment type="caution">
    <text evidence="3">The sequence shown here is derived from an EMBL/GenBank/DDBJ whole genome shotgun (WGS) entry which is preliminary data.</text>
</comment>
<organism evidence="3 4">
    <name type="scientific">Melanopsichium pennsylvanicum</name>
    <dbReference type="NCBI Taxonomy" id="63383"/>
    <lineage>
        <taxon>Eukaryota</taxon>
        <taxon>Fungi</taxon>
        <taxon>Dikarya</taxon>
        <taxon>Basidiomycota</taxon>
        <taxon>Ustilaginomycotina</taxon>
        <taxon>Ustilaginomycetes</taxon>
        <taxon>Ustilaginales</taxon>
        <taxon>Ustilaginaceae</taxon>
        <taxon>Melanopsichium</taxon>
    </lineage>
</organism>
<dbReference type="PROSITE" id="PS50405">
    <property type="entry name" value="GST_CTER"/>
    <property type="match status" value="1"/>
</dbReference>
<dbReference type="InterPro" id="IPR010987">
    <property type="entry name" value="Glutathione-S-Trfase_C-like"/>
</dbReference>
<dbReference type="CDD" id="cd00570">
    <property type="entry name" value="GST_N_family"/>
    <property type="match status" value="1"/>
</dbReference>
<evidence type="ECO:0000313" key="4">
    <source>
        <dbReference type="Proteomes" id="UP001294444"/>
    </source>
</evidence>
<evidence type="ECO:0008006" key="5">
    <source>
        <dbReference type="Google" id="ProtNLM"/>
    </source>
</evidence>
<dbReference type="Gene3D" id="3.40.30.10">
    <property type="entry name" value="Glutaredoxin"/>
    <property type="match status" value="1"/>
</dbReference>
<dbReference type="SUPFAM" id="SSF52833">
    <property type="entry name" value="Thioredoxin-like"/>
    <property type="match status" value="1"/>
</dbReference>
<dbReference type="EMBL" id="OAPG01000001">
    <property type="protein sequence ID" value="SNX81940.1"/>
    <property type="molecule type" value="Genomic_DNA"/>
</dbReference>
<dbReference type="PROSITE" id="PS50404">
    <property type="entry name" value="GST_NTER"/>
    <property type="match status" value="1"/>
</dbReference>
<dbReference type="SUPFAM" id="SSF47616">
    <property type="entry name" value="GST C-terminal domain-like"/>
    <property type="match status" value="1"/>
</dbReference>
<evidence type="ECO:0000259" key="2">
    <source>
        <dbReference type="PROSITE" id="PS50405"/>
    </source>
</evidence>
<dbReference type="AlphaFoldDB" id="A0AAJ4XH14"/>
<feature type="domain" description="GST N-terminal" evidence="1">
    <location>
        <begin position="14"/>
        <end position="100"/>
    </location>
</feature>
<proteinExistence type="predicted"/>
<accession>A0AAJ4XH14</accession>
<name>A0AAJ4XH14_9BASI</name>
<dbReference type="Pfam" id="PF13409">
    <property type="entry name" value="GST_N_2"/>
    <property type="match status" value="1"/>
</dbReference>
<feature type="domain" description="GST C-terminal" evidence="2">
    <location>
        <begin position="128"/>
        <end position="287"/>
    </location>
</feature>
<dbReference type="Proteomes" id="UP001294444">
    <property type="component" value="Unassembled WGS sequence"/>
</dbReference>
<gene>
    <name evidence="3" type="ORF">MEPE_00645</name>
</gene>
<evidence type="ECO:0000259" key="1">
    <source>
        <dbReference type="PROSITE" id="PS50404"/>
    </source>
</evidence>
<dbReference type="InterPro" id="IPR036282">
    <property type="entry name" value="Glutathione-S-Trfase_C_sf"/>
</dbReference>
<protein>
    <recommendedName>
        <fullName evidence="5">Glutathione S-transferase</fullName>
    </recommendedName>
</protein>
<sequence>MTTPDRAGPPEDLGVVEIFGAPFSTFTRSITLGLHELGIHHIAITRAPHSEDIKAKNPYGLLPVLVHRPDGLYTKPDEIVTLYESNAIRRYIDEYLAPIVQHSSNKELRQLTPCLKSSVTVDGVDAQAVIQRARLDGFISSFSQTLFPCLEGGFIKPAAQMKKNGADSQTILVALEPGLTRIHQLLHIVEHQAKSHDKNNNKDSDKNANGWILGNDHNSNDGQITWADLFLFPILDDLRASPAAELISGDHPTFPWLANWLTRMDQRQSVKLTHQGTLAHQVESKSG</sequence>
<evidence type="ECO:0000313" key="3">
    <source>
        <dbReference type="EMBL" id="SNX81940.1"/>
    </source>
</evidence>
<keyword evidence="4" id="KW-1185">Reference proteome</keyword>
<reference evidence="3" key="1">
    <citation type="submission" date="2023-10" db="EMBL/GenBank/DDBJ databases">
        <authorList>
            <person name="Guldener U."/>
        </authorList>
    </citation>
    <scope>NUCLEOTIDE SEQUENCE</scope>
    <source>
        <strain evidence="3">Mp4</strain>
    </source>
</reference>